<proteinExistence type="predicted"/>
<dbReference type="EMBL" id="JARJCN010000047">
    <property type="protein sequence ID" value="KAJ7082033.1"/>
    <property type="molecule type" value="Genomic_DNA"/>
</dbReference>
<evidence type="ECO:0000256" key="2">
    <source>
        <dbReference type="SAM" id="SignalP"/>
    </source>
</evidence>
<dbReference type="PANTHER" id="PTHR31987:SF1">
    <property type="entry name" value="GLUTAMINASE A"/>
    <property type="match status" value="1"/>
</dbReference>
<dbReference type="InterPro" id="IPR033433">
    <property type="entry name" value="GtaA_N"/>
</dbReference>
<dbReference type="SUPFAM" id="SSF48208">
    <property type="entry name" value="Six-hairpin glycosidases"/>
    <property type="match status" value="1"/>
</dbReference>
<feature type="domain" description="Glutaminase A N-terminal" evidence="4">
    <location>
        <begin position="112"/>
        <end position="188"/>
    </location>
</feature>
<dbReference type="InterPro" id="IPR008928">
    <property type="entry name" value="6-hairpin_glycosidase_sf"/>
</dbReference>
<comment type="caution">
    <text evidence="5">The sequence shown here is derived from an EMBL/GenBank/DDBJ whole genome shotgun (WGS) entry which is preliminary data.</text>
</comment>
<feature type="domain" description="Glutaminase A central" evidence="3">
    <location>
        <begin position="416"/>
        <end position="763"/>
    </location>
</feature>
<evidence type="ECO:0000259" key="4">
    <source>
        <dbReference type="Pfam" id="PF17168"/>
    </source>
</evidence>
<accession>A0AAD6TYF6</accession>
<feature type="compositionally biased region" description="Low complexity" evidence="1">
    <location>
        <begin position="198"/>
        <end position="208"/>
    </location>
</feature>
<keyword evidence="6" id="KW-1185">Reference proteome</keyword>
<feature type="region of interest" description="Disordered" evidence="1">
    <location>
        <begin position="184"/>
        <end position="208"/>
    </location>
</feature>
<dbReference type="AlphaFoldDB" id="A0AAD6TYF6"/>
<evidence type="ECO:0000313" key="6">
    <source>
        <dbReference type="Proteomes" id="UP001222325"/>
    </source>
</evidence>
<evidence type="ECO:0000256" key="1">
    <source>
        <dbReference type="SAM" id="MobiDB-lite"/>
    </source>
</evidence>
<dbReference type="Pfam" id="PF17168">
    <property type="entry name" value="DUF5127"/>
    <property type="match status" value="3"/>
</dbReference>
<dbReference type="Proteomes" id="UP001222325">
    <property type="component" value="Unassembled WGS sequence"/>
</dbReference>
<evidence type="ECO:0000313" key="5">
    <source>
        <dbReference type="EMBL" id="KAJ7082033.1"/>
    </source>
</evidence>
<organism evidence="5 6">
    <name type="scientific">Mycena belliarum</name>
    <dbReference type="NCBI Taxonomy" id="1033014"/>
    <lineage>
        <taxon>Eukaryota</taxon>
        <taxon>Fungi</taxon>
        <taxon>Dikarya</taxon>
        <taxon>Basidiomycota</taxon>
        <taxon>Agaricomycotina</taxon>
        <taxon>Agaricomycetes</taxon>
        <taxon>Agaricomycetidae</taxon>
        <taxon>Agaricales</taxon>
        <taxon>Marasmiineae</taxon>
        <taxon>Mycenaceae</taxon>
        <taxon>Mycena</taxon>
    </lineage>
</organism>
<evidence type="ECO:0000259" key="3">
    <source>
        <dbReference type="Pfam" id="PF16335"/>
    </source>
</evidence>
<feature type="signal peptide" evidence="2">
    <location>
        <begin position="1"/>
        <end position="25"/>
    </location>
</feature>
<gene>
    <name evidence="5" type="ORF">B0H15DRAFT_932765</name>
</gene>
<feature type="domain" description="Glutaminase A N-terminal" evidence="4">
    <location>
        <begin position="193"/>
        <end position="310"/>
    </location>
</feature>
<dbReference type="Pfam" id="PF16335">
    <property type="entry name" value="GtaA_6_Hairpin"/>
    <property type="match status" value="1"/>
</dbReference>
<feature type="compositionally biased region" description="Low complexity" evidence="1">
    <location>
        <begin position="320"/>
        <end position="339"/>
    </location>
</feature>
<feature type="chain" id="PRO_5042137473" evidence="2">
    <location>
        <begin position="26"/>
        <end position="766"/>
    </location>
</feature>
<keyword evidence="2" id="KW-0732">Signal</keyword>
<feature type="region of interest" description="Disordered" evidence="1">
    <location>
        <begin position="307"/>
        <end position="339"/>
    </location>
</feature>
<name>A0AAD6TYF6_9AGAR</name>
<dbReference type="InterPro" id="IPR032514">
    <property type="entry name" value="GtaA_central"/>
</dbReference>
<dbReference type="PANTHER" id="PTHR31987">
    <property type="entry name" value="GLUTAMINASE A-RELATED"/>
    <property type="match status" value="1"/>
</dbReference>
<sequence>MLPQPLRTALLALALALALAPAALAAPGWRSTPFSPPSIPLAVRSPYLSAWLPQGGGTPLNGAWPQFWAGQTVAWTGLARVDGAAYSFLGVPSVPGANYTRATQKSFEFTATQSIFVLAAGPVDLTVTFLSPVETDYAKLSTPLAYMHVAAAATDGAPHRVQLYSDVSAEWVSGADAWDVEWATTGTDSDTDTDTDTATDTTTADTDAAAPRDVVRHEVKLASPAPYEEVNDQIQYGSLHYAILDDRPHQKPTPPTTTTFQTGQDTLTRGAFLRTGALPNTRDGAFRAVGASWPVFALARDLGVVGGSPASRRAGDSDADAGNSADAPPDADASSDSTSTTAHAASALFAIGHIRDPAVRYAVGAGRTQARSLFFWSRGRDVGEVISAFLHDYAPALARARALDARIARDAGKVSAAYAGLVALSVRQAVGACELTIARDAAGRWDERDVMLFMKEISSDGNLNTVDVIFPATPLFLYLFPALGQALLEPLFRYQAAGLYPNKWSVHDMGAHYPKAAGHPDGEDEAMPVEESGNMLIMALSYARASGDLTQIRRYRALLDQWTQFLIEDSLIPTNQLSTDDFAGRLANQTNLAIKGIIGIRAMAEIEALLGDTAKAANYTAIAADYVKRWQVLSASTTGPHLTLAYGQSDSWGLAYNLFSDVHLKFNLFPKAVYDQQTAWYKTKINQYGIPLDTRHTYSKTDWLVWTAGIVTDDAVRAQIIAALAAFAANGLNNVPLSDLYDTVSGLNQGFRARPVVGGHLALMLL</sequence>
<reference evidence="5" key="1">
    <citation type="submission" date="2023-03" db="EMBL/GenBank/DDBJ databases">
        <title>Massive genome expansion in bonnet fungi (Mycena s.s.) driven by repeated elements and novel gene families across ecological guilds.</title>
        <authorList>
            <consortium name="Lawrence Berkeley National Laboratory"/>
            <person name="Harder C.B."/>
            <person name="Miyauchi S."/>
            <person name="Viragh M."/>
            <person name="Kuo A."/>
            <person name="Thoen E."/>
            <person name="Andreopoulos B."/>
            <person name="Lu D."/>
            <person name="Skrede I."/>
            <person name="Drula E."/>
            <person name="Henrissat B."/>
            <person name="Morin E."/>
            <person name="Kohler A."/>
            <person name="Barry K."/>
            <person name="LaButti K."/>
            <person name="Morin E."/>
            <person name="Salamov A."/>
            <person name="Lipzen A."/>
            <person name="Mereny Z."/>
            <person name="Hegedus B."/>
            <person name="Baldrian P."/>
            <person name="Stursova M."/>
            <person name="Weitz H."/>
            <person name="Taylor A."/>
            <person name="Grigoriev I.V."/>
            <person name="Nagy L.G."/>
            <person name="Martin F."/>
            <person name="Kauserud H."/>
        </authorList>
    </citation>
    <scope>NUCLEOTIDE SEQUENCE</scope>
    <source>
        <strain evidence="5">CBHHK173m</strain>
    </source>
</reference>
<dbReference type="GO" id="GO:0005975">
    <property type="term" value="P:carbohydrate metabolic process"/>
    <property type="evidence" value="ECO:0007669"/>
    <property type="project" value="InterPro"/>
</dbReference>
<protein>
    <submittedName>
        <fullName evidence="5">DUF1793-domain-containing protein</fullName>
    </submittedName>
</protein>
<dbReference type="InterPro" id="IPR052743">
    <property type="entry name" value="Glutaminase_GtaA"/>
</dbReference>
<feature type="domain" description="Glutaminase A N-terminal" evidence="4">
    <location>
        <begin position="334"/>
        <end position="410"/>
    </location>
</feature>